<dbReference type="AlphaFoldDB" id="A0A7C5QJC3"/>
<evidence type="ECO:0000256" key="2">
    <source>
        <dbReference type="ARBA" id="ARBA00004496"/>
    </source>
</evidence>
<feature type="domain" description="Alanyl-transfer RNA synthetases family profile" evidence="5">
    <location>
        <begin position="1"/>
        <end position="244"/>
    </location>
</feature>
<dbReference type="GO" id="GO:0003676">
    <property type="term" value="F:nucleic acid binding"/>
    <property type="evidence" value="ECO:0007669"/>
    <property type="project" value="InterPro"/>
</dbReference>
<dbReference type="PANTHER" id="PTHR43462">
    <property type="entry name" value="ALANYL-TRNA EDITING PROTEIN"/>
    <property type="match status" value="1"/>
</dbReference>
<comment type="cofactor">
    <cofactor evidence="1">
        <name>Zn(2+)</name>
        <dbReference type="ChEBI" id="CHEBI:29105"/>
    </cofactor>
</comment>
<protein>
    <submittedName>
        <fullName evidence="6">Alanyl-tRNA editing protein</fullName>
    </submittedName>
</protein>
<dbReference type="InterPro" id="IPR012947">
    <property type="entry name" value="tRNA_SAD"/>
</dbReference>
<reference evidence="6" key="1">
    <citation type="journal article" date="2020" name="mSystems">
        <title>Genome- and Community-Level Interaction Insights into Carbon Utilization and Element Cycling Functions of Hydrothermarchaeota in Hydrothermal Sediment.</title>
        <authorList>
            <person name="Zhou Z."/>
            <person name="Liu Y."/>
            <person name="Xu W."/>
            <person name="Pan J."/>
            <person name="Luo Z.H."/>
            <person name="Li M."/>
        </authorList>
    </citation>
    <scope>NUCLEOTIDE SEQUENCE [LARGE SCALE GENOMIC DNA]</scope>
    <source>
        <strain evidence="6">SpSt-1056</strain>
    </source>
</reference>
<dbReference type="InterPro" id="IPR018163">
    <property type="entry name" value="Thr/Ala-tRNA-synth_IIc_edit"/>
</dbReference>
<dbReference type="SUPFAM" id="SSF50447">
    <property type="entry name" value="Translation proteins"/>
    <property type="match status" value="1"/>
</dbReference>
<name>A0A7C5QJC3_CALS0</name>
<dbReference type="InterPro" id="IPR009000">
    <property type="entry name" value="Transl_B-barrel_sf"/>
</dbReference>
<accession>A0A7C5QJC3</accession>
<comment type="subcellular location">
    <subcellularLocation>
        <location evidence="2">Cytoplasm</location>
    </subcellularLocation>
</comment>
<dbReference type="Pfam" id="PF01411">
    <property type="entry name" value="tRNA-synt_2c"/>
    <property type="match status" value="1"/>
</dbReference>
<dbReference type="InterPro" id="IPR018165">
    <property type="entry name" value="Ala-tRNA-synth_IIc_core"/>
</dbReference>
<dbReference type="Gene3D" id="3.30.980.10">
    <property type="entry name" value="Threonyl-trna Synthetase, Chain A, domain 2"/>
    <property type="match status" value="1"/>
</dbReference>
<evidence type="ECO:0000256" key="4">
    <source>
        <dbReference type="ARBA" id="ARBA00022833"/>
    </source>
</evidence>
<dbReference type="PROSITE" id="PS50860">
    <property type="entry name" value="AA_TRNA_LIGASE_II_ALA"/>
    <property type="match status" value="1"/>
</dbReference>
<keyword evidence="4" id="KW-0862">Zinc</keyword>
<dbReference type="InterPro" id="IPR018164">
    <property type="entry name" value="Ala-tRNA-synth_IIc_N"/>
</dbReference>
<evidence type="ECO:0000259" key="5">
    <source>
        <dbReference type="PROSITE" id="PS50860"/>
    </source>
</evidence>
<dbReference type="Pfam" id="PF07973">
    <property type="entry name" value="tRNA_SAD"/>
    <property type="match status" value="1"/>
</dbReference>
<dbReference type="PANTHER" id="PTHR43462:SF1">
    <property type="entry name" value="ALANYL-TRNA EDITING PROTEIN AARSD1"/>
    <property type="match status" value="1"/>
</dbReference>
<dbReference type="SUPFAM" id="SSF55186">
    <property type="entry name" value="ThrRS/AlaRS common domain"/>
    <property type="match status" value="1"/>
</dbReference>
<keyword evidence="3" id="KW-0479">Metal-binding</keyword>
<comment type="caution">
    <text evidence="6">The sequence shown here is derived from an EMBL/GenBank/DDBJ whole genome shotgun (WGS) entry which is preliminary data.</text>
</comment>
<dbReference type="EMBL" id="DRWN01000029">
    <property type="protein sequence ID" value="HHK68334.1"/>
    <property type="molecule type" value="Genomic_DNA"/>
</dbReference>
<dbReference type="GO" id="GO:0004813">
    <property type="term" value="F:alanine-tRNA ligase activity"/>
    <property type="evidence" value="ECO:0007669"/>
    <property type="project" value="InterPro"/>
</dbReference>
<dbReference type="GO" id="GO:0046872">
    <property type="term" value="F:metal ion binding"/>
    <property type="evidence" value="ECO:0007669"/>
    <property type="project" value="UniProtKB-KW"/>
</dbReference>
<dbReference type="Gene3D" id="2.40.30.130">
    <property type="match status" value="1"/>
</dbReference>
<dbReference type="InterPro" id="IPR051335">
    <property type="entry name" value="Alanyl-tRNA_Editing_Enzymes"/>
</dbReference>
<dbReference type="GO" id="GO:0002161">
    <property type="term" value="F:aminoacyl-tRNA deacylase activity"/>
    <property type="evidence" value="ECO:0007669"/>
    <property type="project" value="UniProtKB-ARBA"/>
</dbReference>
<organism evidence="6">
    <name type="scientific">Caldiarchaeum subterraneum</name>
    <dbReference type="NCBI Taxonomy" id="311458"/>
    <lineage>
        <taxon>Archaea</taxon>
        <taxon>Nitrososphaerota</taxon>
        <taxon>Candidatus Caldarchaeales</taxon>
        <taxon>Candidatus Caldarchaeaceae</taxon>
        <taxon>Candidatus Caldarchaeum</taxon>
    </lineage>
</organism>
<dbReference type="GO" id="GO:0006419">
    <property type="term" value="P:alanyl-tRNA aminoacylation"/>
    <property type="evidence" value="ECO:0007669"/>
    <property type="project" value="InterPro"/>
</dbReference>
<dbReference type="GO" id="GO:0005524">
    <property type="term" value="F:ATP binding"/>
    <property type="evidence" value="ECO:0007669"/>
    <property type="project" value="InterPro"/>
</dbReference>
<evidence type="ECO:0000256" key="1">
    <source>
        <dbReference type="ARBA" id="ARBA00001947"/>
    </source>
</evidence>
<gene>
    <name evidence="6" type="ORF">ENM11_04165</name>
</gene>
<evidence type="ECO:0000313" key="6">
    <source>
        <dbReference type="EMBL" id="HHK68334.1"/>
    </source>
</evidence>
<evidence type="ECO:0000256" key="3">
    <source>
        <dbReference type="ARBA" id="ARBA00022723"/>
    </source>
</evidence>
<dbReference type="SMART" id="SM00863">
    <property type="entry name" value="tRNA_SAD"/>
    <property type="match status" value="1"/>
</dbReference>
<sequence length="244" mass="26994">MADIAVKHGQTELLYLDDSYVREFKASVLRAAENGIVLDRTAFHPRGGGLVSDVGVVRYEAGEAKVVEVVFGDEGVIHRVEGDMPPAGVEVTGLLDWQKRYRMMRMHTGLHVLAATMVEKTNALITGNNISHDSGRVDFSLEAFDRAVMEECVDEANRRLAEGHEVKVYYMERDRVLSTPGLVKLAGRLPPDIPILRIVEIGKIDVQADGGPHVKNTSEVGKIAVTKLENKGKNNRRMYFTVTP</sequence>
<dbReference type="GO" id="GO:0005737">
    <property type="term" value="C:cytoplasm"/>
    <property type="evidence" value="ECO:0007669"/>
    <property type="project" value="UniProtKB-SubCell"/>
</dbReference>
<proteinExistence type="predicted"/>